<organism evidence="2 3">
    <name type="scientific">Poriferisphaera corsica</name>
    <dbReference type="NCBI Taxonomy" id="2528020"/>
    <lineage>
        <taxon>Bacteria</taxon>
        <taxon>Pseudomonadati</taxon>
        <taxon>Planctomycetota</taxon>
        <taxon>Phycisphaerae</taxon>
        <taxon>Phycisphaerales</taxon>
        <taxon>Phycisphaeraceae</taxon>
        <taxon>Poriferisphaera</taxon>
    </lineage>
</organism>
<feature type="transmembrane region" description="Helical" evidence="1">
    <location>
        <begin position="58"/>
        <end position="76"/>
    </location>
</feature>
<name>A0A517YUD4_9BACT</name>
<keyword evidence="1" id="KW-1133">Transmembrane helix</keyword>
<dbReference type="KEGG" id="pcor:KS4_18890"/>
<evidence type="ECO:0000313" key="3">
    <source>
        <dbReference type="Proteomes" id="UP000317369"/>
    </source>
</evidence>
<keyword evidence="3" id="KW-1185">Reference proteome</keyword>
<sequence length="182" mass="20526">MRPFFLIPKIISICAIWGVLAACALLILCAPDFAHKTESAYLNAIHQLLTQITQLNNYLIIPALILANVFGLLLFLDEPRIFIRLRWLQAKMLLIILIYPALFAFLSSKLFHARSTITTALANNSLEFAVGLTQKNLQVINLTIFTVLVMTTVIIILGRHKPKLGQNWAQTYAKIKQKSPKK</sequence>
<dbReference type="PROSITE" id="PS51257">
    <property type="entry name" value="PROKAR_LIPOPROTEIN"/>
    <property type="match status" value="1"/>
</dbReference>
<reference evidence="2 3" key="1">
    <citation type="submission" date="2019-02" db="EMBL/GenBank/DDBJ databases">
        <title>Deep-cultivation of Planctomycetes and their phenomic and genomic characterization uncovers novel biology.</title>
        <authorList>
            <person name="Wiegand S."/>
            <person name="Jogler M."/>
            <person name="Boedeker C."/>
            <person name="Pinto D."/>
            <person name="Vollmers J."/>
            <person name="Rivas-Marin E."/>
            <person name="Kohn T."/>
            <person name="Peeters S.H."/>
            <person name="Heuer A."/>
            <person name="Rast P."/>
            <person name="Oberbeckmann S."/>
            <person name="Bunk B."/>
            <person name="Jeske O."/>
            <person name="Meyerdierks A."/>
            <person name="Storesund J.E."/>
            <person name="Kallscheuer N."/>
            <person name="Luecker S."/>
            <person name="Lage O.M."/>
            <person name="Pohl T."/>
            <person name="Merkel B.J."/>
            <person name="Hornburger P."/>
            <person name="Mueller R.-W."/>
            <person name="Bruemmer F."/>
            <person name="Labrenz M."/>
            <person name="Spormann A.M."/>
            <person name="Op den Camp H."/>
            <person name="Overmann J."/>
            <person name="Amann R."/>
            <person name="Jetten M.S.M."/>
            <person name="Mascher T."/>
            <person name="Medema M.H."/>
            <person name="Devos D.P."/>
            <person name="Kaster A.-K."/>
            <person name="Ovreas L."/>
            <person name="Rohde M."/>
            <person name="Galperin M.Y."/>
            <person name="Jogler C."/>
        </authorList>
    </citation>
    <scope>NUCLEOTIDE SEQUENCE [LARGE SCALE GENOMIC DNA]</scope>
    <source>
        <strain evidence="2 3">KS4</strain>
    </source>
</reference>
<evidence type="ECO:0000256" key="1">
    <source>
        <dbReference type="SAM" id="Phobius"/>
    </source>
</evidence>
<evidence type="ECO:0000313" key="2">
    <source>
        <dbReference type="EMBL" id="QDU33831.1"/>
    </source>
</evidence>
<feature type="transmembrane region" description="Helical" evidence="1">
    <location>
        <begin position="139"/>
        <end position="158"/>
    </location>
</feature>
<dbReference type="AlphaFoldDB" id="A0A517YUD4"/>
<keyword evidence="1" id="KW-0812">Transmembrane</keyword>
<keyword evidence="1" id="KW-0472">Membrane</keyword>
<dbReference type="EMBL" id="CP036425">
    <property type="protein sequence ID" value="QDU33831.1"/>
    <property type="molecule type" value="Genomic_DNA"/>
</dbReference>
<gene>
    <name evidence="2" type="ORF">KS4_18890</name>
</gene>
<accession>A0A517YUD4</accession>
<proteinExistence type="predicted"/>
<dbReference type="Proteomes" id="UP000317369">
    <property type="component" value="Chromosome"/>
</dbReference>
<protein>
    <submittedName>
        <fullName evidence="2">Uncharacterized protein</fullName>
    </submittedName>
</protein>
<feature type="transmembrane region" description="Helical" evidence="1">
    <location>
        <begin position="88"/>
        <end position="106"/>
    </location>
</feature>